<protein>
    <recommendedName>
        <fullName evidence="3">Transporter</fullName>
    </recommendedName>
</protein>
<evidence type="ECO:0008006" key="3">
    <source>
        <dbReference type="Google" id="ProtNLM"/>
    </source>
</evidence>
<comment type="caution">
    <text evidence="1">The sequence shown here is derived from an EMBL/GenBank/DDBJ whole genome shotgun (WGS) entry which is preliminary data.</text>
</comment>
<dbReference type="EMBL" id="BAABDJ010000035">
    <property type="protein sequence ID" value="GAA4014302.1"/>
    <property type="molecule type" value="Genomic_DNA"/>
</dbReference>
<dbReference type="Proteomes" id="UP001500567">
    <property type="component" value="Unassembled WGS sequence"/>
</dbReference>
<gene>
    <name evidence="1" type="ORF">GCM10022408_29370</name>
</gene>
<name>A0ABP7SP57_9BACT</name>
<evidence type="ECO:0000313" key="2">
    <source>
        <dbReference type="Proteomes" id="UP001500567"/>
    </source>
</evidence>
<keyword evidence="2" id="KW-1185">Reference proteome</keyword>
<evidence type="ECO:0000313" key="1">
    <source>
        <dbReference type="EMBL" id="GAA4014302.1"/>
    </source>
</evidence>
<accession>A0ABP7SP57</accession>
<dbReference type="Pfam" id="PF13557">
    <property type="entry name" value="Phenol_MetA_deg"/>
    <property type="match status" value="1"/>
</dbReference>
<dbReference type="InterPro" id="IPR025737">
    <property type="entry name" value="FApF"/>
</dbReference>
<proteinExistence type="predicted"/>
<organism evidence="1 2">
    <name type="scientific">Hymenobacter fastidiosus</name>
    <dbReference type="NCBI Taxonomy" id="486264"/>
    <lineage>
        <taxon>Bacteria</taxon>
        <taxon>Pseudomonadati</taxon>
        <taxon>Bacteroidota</taxon>
        <taxon>Cytophagia</taxon>
        <taxon>Cytophagales</taxon>
        <taxon>Hymenobacteraceae</taxon>
        <taxon>Hymenobacter</taxon>
    </lineage>
</organism>
<sequence length="266" mass="30013">MRAQAQSAAPTPARAQAYTLFRPVPRDSLRELRPDRPGFSESPFTVDAGHFQLESDLFRLLNHREPGHRERDFFFNHALLKLGLSQRTDLGVEVDSYSWEKEWTDQQPPERRRGFGDLTLRLKHTLIGEEGKPAALGIIGTLRLPVGHTVGTSAAEYGLIVPFAYDFSKKLNTQLQLRSDLLAEPDGRHFLMLTPSTAIDYEFSPFLSTFAELAGQWDVRQAAWQASLNLGPQLHFGDNLILDCGTHLALTKEASQEYFLGFSFRI</sequence>
<reference evidence="2" key="1">
    <citation type="journal article" date="2019" name="Int. J. Syst. Evol. Microbiol.">
        <title>The Global Catalogue of Microorganisms (GCM) 10K type strain sequencing project: providing services to taxonomists for standard genome sequencing and annotation.</title>
        <authorList>
            <consortium name="The Broad Institute Genomics Platform"/>
            <consortium name="The Broad Institute Genome Sequencing Center for Infectious Disease"/>
            <person name="Wu L."/>
            <person name="Ma J."/>
        </authorList>
    </citation>
    <scope>NUCLEOTIDE SEQUENCE [LARGE SCALE GENOMIC DNA]</scope>
    <source>
        <strain evidence="2">JCM 17224</strain>
    </source>
</reference>